<dbReference type="SUPFAM" id="SSF81383">
    <property type="entry name" value="F-box domain"/>
    <property type="match status" value="1"/>
</dbReference>
<protein>
    <submittedName>
        <fullName evidence="3">Protein UNUSUAL FLORAL ORGANS</fullName>
    </submittedName>
</protein>
<evidence type="ECO:0000313" key="3">
    <source>
        <dbReference type="RefSeq" id="XP_019703756.1"/>
    </source>
</evidence>
<keyword evidence="2" id="KW-1185">Reference proteome</keyword>
<dbReference type="Pfam" id="PF00646">
    <property type="entry name" value="F-box"/>
    <property type="match status" value="1"/>
</dbReference>
<dbReference type="RefSeq" id="XP_019703756.1">
    <property type="nucleotide sequence ID" value="XM_019848197.1"/>
</dbReference>
<dbReference type="SUPFAM" id="SSF50965">
    <property type="entry name" value="Galactose oxidase, central domain"/>
    <property type="match status" value="1"/>
</dbReference>
<dbReference type="InterPro" id="IPR001810">
    <property type="entry name" value="F-box_dom"/>
</dbReference>
<dbReference type="PANTHER" id="PTHR31672:SF12">
    <property type="entry name" value="F-BOX DOMAIN-CONTAINING PROTEIN"/>
    <property type="match status" value="1"/>
</dbReference>
<dbReference type="Gene3D" id="2.120.10.80">
    <property type="entry name" value="Kelch-type beta propeller"/>
    <property type="match status" value="1"/>
</dbReference>
<dbReference type="FunCoup" id="A0A6J0PEU2">
    <property type="interactions" value="3473"/>
</dbReference>
<accession>A0A6J0PEU2</accession>
<reference evidence="3" key="1">
    <citation type="submission" date="2025-08" db="UniProtKB">
        <authorList>
            <consortium name="RefSeq"/>
        </authorList>
    </citation>
    <scope>IDENTIFICATION</scope>
</reference>
<gene>
    <name evidence="3" type="primary">LOC105039702</name>
</gene>
<evidence type="ECO:0000313" key="2">
    <source>
        <dbReference type="Proteomes" id="UP000504607"/>
    </source>
</evidence>
<dbReference type="AlphaFoldDB" id="A0A6J0PEU2"/>
<evidence type="ECO:0000259" key="1">
    <source>
        <dbReference type="PROSITE" id="PS50181"/>
    </source>
</evidence>
<dbReference type="InterPro" id="IPR015915">
    <property type="entry name" value="Kelch-typ_b-propeller"/>
</dbReference>
<dbReference type="Proteomes" id="UP000504607">
    <property type="component" value="Chromosome 2"/>
</dbReference>
<feature type="domain" description="F-box" evidence="1">
    <location>
        <begin position="93"/>
        <end position="139"/>
    </location>
</feature>
<sequence>MSKDVDRYMGNTTQQQQQQQSTAGLQLLYFLSSSPPYYNNTTNSCNNNLREEPFSKCTTTTTTTDDPELMDQAFATTSMTATSSTASGVPMDSRIWRHLPQGLIDRVLTFLPPPAFFRFRSVCKRWYSLLFSDSFLEAHLRLSPGLPWLAFFLLPPRPPLLYSPSAAGPPPPPAALLLLDPATPAWFRIPLSPLLPRGFSPAASSAGLLCFLSDDPGANALPRLCNIDPGRMAFAAGRFYCMSCGPFAVLAYDVASNAWCKIQPPMRRFLRSPSLAECGGRVLLVAAVEKSRLSVPRSVRLWALQPCGRAWAEVERMPQEVYVRFSEAEAGRGFECVGNAEFMAITIKGSTDVLLFDFYRKEWRWAPPCPFIRGAAGGGLRGFAYEPRLATPAIGLLDSSSSMPFQGFRSKTYIVVCYHEGASKVSMPSSSGISFLKKSRSSGMVVVAVGLMGFGSVGVV</sequence>
<dbReference type="SMART" id="SM00256">
    <property type="entry name" value="FBOX"/>
    <property type="match status" value="1"/>
</dbReference>
<dbReference type="CDD" id="cd22157">
    <property type="entry name" value="F-box_AtFBW1-like"/>
    <property type="match status" value="1"/>
</dbReference>
<dbReference type="OrthoDB" id="1893842at2759"/>
<name>A0A6J0PEU2_ELAGV</name>
<dbReference type="PROSITE" id="PS50181">
    <property type="entry name" value="FBOX"/>
    <property type="match status" value="1"/>
</dbReference>
<dbReference type="FunFam" id="1.20.1280.50:FF:000040">
    <property type="entry name" value="protein UNUSUAL FLORAL ORGANS"/>
    <property type="match status" value="1"/>
</dbReference>
<dbReference type="Gene3D" id="1.20.1280.50">
    <property type="match status" value="1"/>
</dbReference>
<dbReference type="InterPro" id="IPR011043">
    <property type="entry name" value="Gal_Oxase/kelch_b-propeller"/>
</dbReference>
<organism evidence="2 3">
    <name type="scientific">Elaeis guineensis var. tenera</name>
    <name type="common">Oil palm</name>
    <dbReference type="NCBI Taxonomy" id="51953"/>
    <lineage>
        <taxon>Eukaryota</taxon>
        <taxon>Viridiplantae</taxon>
        <taxon>Streptophyta</taxon>
        <taxon>Embryophyta</taxon>
        <taxon>Tracheophyta</taxon>
        <taxon>Spermatophyta</taxon>
        <taxon>Magnoliopsida</taxon>
        <taxon>Liliopsida</taxon>
        <taxon>Arecaceae</taxon>
        <taxon>Arecoideae</taxon>
        <taxon>Cocoseae</taxon>
        <taxon>Elaeidinae</taxon>
        <taxon>Elaeis</taxon>
    </lineage>
</organism>
<dbReference type="PANTHER" id="PTHR31672">
    <property type="entry name" value="BNACNNG10540D PROTEIN"/>
    <property type="match status" value="1"/>
</dbReference>
<proteinExistence type="predicted"/>
<dbReference type="InterPro" id="IPR050796">
    <property type="entry name" value="SCF_F-box_component"/>
</dbReference>
<dbReference type="InterPro" id="IPR036047">
    <property type="entry name" value="F-box-like_dom_sf"/>
</dbReference>
<dbReference type="InParanoid" id="A0A6J0PEU2"/>